<proteinExistence type="predicted"/>
<dbReference type="Proteomes" id="UP001383192">
    <property type="component" value="Unassembled WGS sequence"/>
</dbReference>
<comment type="caution">
    <text evidence="2">The sequence shown here is derived from an EMBL/GenBank/DDBJ whole genome shotgun (WGS) entry which is preliminary data.</text>
</comment>
<reference evidence="2 3" key="1">
    <citation type="submission" date="2024-01" db="EMBL/GenBank/DDBJ databases">
        <title>A draft genome for a cacao thread blight-causing isolate of Paramarasmius palmivorus.</title>
        <authorList>
            <person name="Baruah I.K."/>
            <person name="Bukari Y."/>
            <person name="Amoako-Attah I."/>
            <person name="Meinhardt L.W."/>
            <person name="Bailey B.A."/>
            <person name="Cohen S.P."/>
        </authorList>
    </citation>
    <scope>NUCLEOTIDE SEQUENCE [LARGE SCALE GENOMIC DNA]</scope>
    <source>
        <strain evidence="2 3">GH-12</strain>
    </source>
</reference>
<gene>
    <name evidence="2" type="ORF">VNI00_004969</name>
</gene>
<evidence type="ECO:0000256" key="1">
    <source>
        <dbReference type="SAM" id="MobiDB-lite"/>
    </source>
</evidence>
<accession>A0AAW0DE87</accession>
<evidence type="ECO:0000313" key="2">
    <source>
        <dbReference type="EMBL" id="KAK7050858.1"/>
    </source>
</evidence>
<evidence type="ECO:0000313" key="3">
    <source>
        <dbReference type="Proteomes" id="UP001383192"/>
    </source>
</evidence>
<dbReference type="AlphaFoldDB" id="A0AAW0DE87"/>
<protein>
    <submittedName>
        <fullName evidence="2">Uncharacterized protein</fullName>
    </submittedName>
</protein>
<dbReference type="EMBL" id="JAYKXP010000014">
    <property type="protein sequence ID" value="KAK7050858.1"/>
    <property type="molecule type" value="Genomic_DNA"/>
</dbReference>
<organism evidence="2 3">
    <name type="scientific">Paramarasmius palmivorus</name>
    <dbReference type="NCBI Taxonomy" id="297713"/>
    <lineage>
        <taxon>Eukaryota</taxon>
        <taxon>Fungi</taxon>
        <taxon>Dikarya</taxon>
        <taxon>Basidiomycota</taxon>
        <taxon>Agaricomycotina</taxon>
        <taxon>Agaricomycetes</taxon>
        <taxon>Agaricomycetidae</taxon>
        <taxon>Agaricales</taxon>
        <taxon>Marasmiineae</taxon>
        <taxon>Marasmiaceae</taxon>
        <taxon>Paramarasmius</taxon>
    </lineage>
</organism>
<name>A0AAW0DE87_9AGAR</name>
<keyword evidence="3" id="KW-1185">Reference proteome</keyword>
<sequence>MSHNNTNACRYISPLTRADPYAAIAYANTGYAHSSPNSRHPTYSPSTQSTSGSMIVSGLSGYSYLPQPAYEPKSSAREPPFRPIVFTLERASCPGVDVNLAYIPMLADKNYTIGKPLIVGSRDRVLDVYGPDPTRQYAKLTIKIKWPGYPNDVGDKEFSTKRGSLDREYLLHYVLSAIRDYWNGIIAKGVKVARGFEAYRIGGGPLRLEDLVVTGLVHRGGQLWQPEIWFRQRC</sequence>
<feature type="region of interest" description="Disordered" evidence="1">
    <location>
        <begin position="32"/>
        <end position="51"/>
    </location>
</feature>